<keyword evidence="1" id="KW-0479">Metal-binding</keyword>
<dbReference type="OrthoDB" id="416093at2759"/>
<dbReference type="InterPro" id="IPR000222">
    <property type="entry name" value="PP2C_BS"/>
</dbReference>
<dbReference type="AlphaFoldDB" id="D8PPA7"/>
<evidence type="ECO:0000256" key="2">
    <source>
        <dbReference type="ARBA" id="ARBA00022801"/>
    </source>
</evidence>
<dbReference type="GO" id="GO:0046872">
    <property type="term" value="F:metal ion binding"/>
    <property type="evidence" value="ECO:0007669"/>
    <property type="project" value="UniProtKB-KW"/>
</dbReference>
<evidence type="ECO:0000256" key="3">
    <source>
        <dbReference type="ARBA" id="ARBA00022912"/>
    </source>
</evidence>
<protein>
    <recommendedName>
        <fullName evidence="5">PPM-type phosphatase domain-containing protein</fullName>
    </recommendedName>
</protein>
<reference evidence="6 7" key="1">
    <citation type="journal article" date="2010" name="Nat. Biotechnol.">
        <title>Genome sequence of the model mushroom Schizophyllum commune.</title>
        <authorList>
            <person name="Ohm R.A."/>
            <person name="de Jong J.F."/>
            <person name="Lugones L.G."/>
            <person name="Aerts A."/>
            <person name="Kothe E."/>
            <person name="Stajich J.E."/>
            <person name="de Vries R.P."/>
            <person name="Record E."/>
            <person name="Levasseur A."/>
            <person name="Baker S.E."/>
            <person name="Bartholomew K.A."/>
            <person name="Coutinho P.M."/>
            <person name="Erdmann S."/>
            <person name="Fowler T.J."/>
            <person name="Gathman A.C."/>
            <person name="Lombard V."/>
            <person name="Henrissat B."/>
            <person name="Knabe N."/>
            <person name="Kuees U."/>
            <person name="Lilly W.W."/>
            <person name="Lindquist E."/>
            <person name="Lucas S."/>
            <person name="Magnuson J.K."/>
            <person name="Piumi F."/>
            <person name="Raudaskoski M."/>
            <person name="Salamov A."/>
            <person name="Schmutz J."/>
            <person name="Schwarze F.W.M.R."/>
            <person name="vanKuyk P.A."/>
            <person name="Horton J.S."/>
            <person name="Grigoriev I.V."/>
            <person name="Woesten H.A.B."/>
        </authorList>
    </citation>
    <scope>NUCLEOTIDE SEQUENCE [LARGE SCALE GENOMIC DNA]</scope>
    <source>
        <strain evidence="7">H4-8 / FGSC 9210</strain>
    </source>
</reference>
<dbReference type="Proteomes" id="UP000007431">
    <property type="component" value="Unassembled WGS sequence"/>
</dbReference>
<dbReference type="Gene3D" id="3.60.40.10">
    <property type="entry name" value="PPM-type phosphatase domain"/>
    <property type="match status" value="1"/>
</dbReference>
<keyword evidence="3 4" id="KW-0904">Protein phosphatase</keyword>
<dbReference type="FunCoup" id="D8PPA7">
    <property type="interactions" value="36"/>
</dbReference>
<dbReference type="eggNOG" id="KOG0698">
    <property type="taxonomic scope" value="Eukaryota"/>
</dbReference>
<dbReference type="VEuPathDB" id="FungiDB:SCHCODRAFT_02612020"/>
<name>D8PPA7_SCHCM</name>
<evidence type="ECO:0000259" key="5">
    <source>
        <dbReference type="PROSITE" id="PS51746"/>
    </source>
</evidence>
<dbReference type="InterPro" id="IPR036457">
    <property type="entry name" value="PPM-type-like_dom_sf"/>
</dbReference>
<dbReference type="PROSITE" id="PS01032">
    <property type="entry name" value="PPM_1"/>
    <property type="match status" value="1"/>
</dbReference>
<dbReference type="SMART" id="SM00332">
    <property type="entry name" value="PP2Cc"/>
    <property type="match status" value="1"/>
</dbReference>
<dbReference type="KEGG" id="scm:SCHCO_02612020"/>
<gene>
    <name evidence="6" type="ORF">SCHCODRAFT_47635</name>
</gene>
<dbReference type="HOGENOM" id="CLU_021251_1_0_1"/>
<dbReference type="InterPro" id="IPR001932">
    <property type="entry name" value="PPM-type_phosphatase-like_dom"/>
</dbReference>
<organism evidence="7">
    <name type="scientific">Schizophyllum commune (strain H4-8 / FGSC 9210)</name>
    <name type="common">Split gill fungus</name>
    <dbReference type="NCBI Taxonomy" id="578458"/>
    <lineage>
        <taxon>Eukaryota</taxon>
        <taxon>Fungi</taxon>
        <taxon>Dikarya</taxon>
        <taxon>Basidiomycota</taxon>
        <taxon>Agaricomycotina</taxon>
        <taxon>Agaricomycetes</taxon>
        <taxon>Agaricomycetidae</taxon>
        <taxon>Agaricales</taxon>
        <taxon>Schizophyllaceae</taxon>
        <taxon>Schizophyllum</taxon>
    </lineage>
</organism>
<dbReference type="GO" id="GO:0004722">
    <property type="term" value="F:protein serine/threonine phosphatase activity"/>
    <property type="evidence" value="ECO:0007669"/>
    <property type="project" value="InterPro"/>
</dbReference>
<dbReference type="EMBL" id="GL377302">
    <property type="protein sequence ID" value="EFJ03656.1"/>
    <property type="molecule type" value="Genomic_DNA"/>
</dbReference>
<dbReference type="Pfam" id="PF00481">
    <property type="entry name" value="PP2C"/>
    <property type="match status" value="1"/>
</dbReference>
<dbReference type="SUPFAM" id="SSF81606">
    <property type="entry name" value="PP2C-like"/>
    <property type="match status" value="1"/>
</dbReference>
<sequence>MLQYARLVRAPRVVNAARNRLYHDYIRYATPGGTLRIPLTTSKNILGVATSRGNRSHQADYYAFTALSLDPEELRLSVKKQFGYDWDPAAVGDNFNRQVAFVGIYDGHGGSAVSQYLRQELHSLFENVNPSIVPELFRWIREIGGYFKRYNGGPLEPWTHDDELAHGPFDLEARATAAFFEANRQLAMDKVAFDCGAAASVVLMQSLDAPATPFFAADKLAVTVAHVGDTRVLLCSAKDGTPLALTENHRPDSPAESSRLRKRMAAVITDSYGEARWMGALQSTRAFGDLNFAKFGITVEPDIRAKLLRGRDWGYMICVSDGITSMLSDAEIVDLARNARNSETAAKRILDFAQDLGGDDNATALVLPLAGWNKVQGPDHTKELREYRYNQMAGT</sequence>
<proteinExistence type="inferred from homology"/>
<keyword evidence="2 4" id="KW-0378">Hydrolase</keyword>
<dbReference type="OMA" id="FKGGSTC"/>
<accession>D8PPA7</accession>
<dbReference type="InParanoid" id="D8PPA7"/>
<feature type="domain" description="PPM-type phosphatase" evidence="5">
    <location>
        <begin position="45"/>
        <end position="369"/>
    </location>
</feature>
<dbReference type="PROSITE" id="PS51746">
    <property type="entry name" value="PPM_2"/>
    <property type="match status" value="1"/>
</dbReference>
<evidence type="ECO:0000256" key="1">
    <source>
        <dbReference type="ARBA" id="ARBA00022723"/>
    </source>
</evidence>
<dbReference type="PANTHER" id="PTHR47992">
    <property type="entry name" value="PROTEIN PHOSPHATASE"/>
    <property type="match status" value="1"/>
</dbReference>
<dbReference type="STRING" id="578458.D8PPA7"/>
<evidence type="ECO:0000313" key="6">
    <source>
        <dbReference type="EMBL" id="EFJ03656.1"/>
    </source>
</evidence>
<dbReference type="CDD" id="cd00143">
    <property type="entry name" value="PP2Cc"/>
    <property type="match status" value="1"/>
</dbReference>
<dbReference type="GeneID" id="9584860"/>
<keyword evidence="7" id="KW-1185">Reference proteome</keyword>
<comment type="similarity">
    <text evidence="4">Belongs to the PP2C family.</text>
</comment>
<evidence type="ECO:0000313" key="7">
    <source>
        <dbReference type="Proteomes" id="UP000007431"/>
    </source>
</evidence>
<dbReference type="InterPro" id="IPR015655">
    <property type="entry name" value="PP2C"/>
</dbReference>
<evidence type="ECO:0000256" key="4">
    <source>
        <dbReference type="RuleBase" id="RU003465"/>
    </source>
</evidence>